<evidence type="ECO:0000256" key="1">
    <source>
        <dbReference type="SAM" id="MobiDB-lite"/>
    </source>
</evidence>
<evidence type="ECO:0000313" key="2">
    <source>
        <dbReference type="EMBL" id="REF89051.1"/>
    </source>
</evidence>
<evidence type="ECO:0000313" key="3">
    <source>
        <dbReference type="Proteomes" id="UP000256900"/>
    </source>
</evidence>
<dbReference type="Pfam" id="PF12779">
    <property type="entry name" value="WXXGXW"/>
    <property type="match status" value="1"/>
</dbReference>
<dbReference type="OrthoDB" id="983175at2"/>
<dbReference type="AlphaFoldDB" id="A0A3D9Z1V6"/>
<keyword evidence="3" id="KW-1185">Reference proteome</keyword>
<comment type="caution">
    <text evidence="2">The sequence shown here is derived from an EMBL/GenBank/DDBJ whole genome shotgun (WGS) entry which is preliminary data.</text>
</comment>
<dbReference type="Proteomes" id="UP000256900">
    <property type="component" value="Unassembled WGS sequence"/>
</dbReference>
<reference evidence="2 3" key="1">
    <citation type="submission" date="2018-08" db="EMBL/GenBank/DDBJ databases">
        <title>Genomic Encyclopedia of Type Strains, Phase IV (KMG-IV): sequencing the most valuable type-strain genomes for metagenomic binning, comparative biology and taxonomic classification.</title>
        <authorList>
            <person name="Goeker M."/>
        </authorList>
    </citation>
    <scope>NUCLEOTIDE SEQUENCE [LARGE SCALE GENOMIC DNA]</scope>
    <source>
        <strain evidence="2 3">BW863</strain>
    </source>
</reference>
<feature type="compositionally biased region" description="Low complexity" evidence="1">
    <location>
        <begin position="239"/>
        <end position="254"/>
    </location>
</feature>
<name>A0A3D9Z1V6_9HYPH</name>
<dbReference type="EMBL" id="QUMO01000001">
    <property type="protein sequence ID" value="REF89051.1"/>
    <property type="molecule type" value="Genomic_DNA"/>
</dbReference>
<feature type="region of interest" description="Disordered" evidence="1">
    <location>
        <begin position="182"/>
        <end position="290"/>
    </location>
</feature>
<organism evidence="2 3">
    <name type="scientific">Methylovirgula ligni</name>
    <dbReference type="NCBI Taxonomy" id="569860"/>
    <lineage>
        <taxon>Bacteria</taxon>
        <taxon>Pseudomonadati</taxon>
        <taxon>Pseudomonadota</taxon>
        <taxon>Alphaproteobacteria</taxon>
        <taxon>Hyphomicrobiales</taxon>
        <taxon>Beijerinckiaceae</taxon>
        <taxon>Methylovirgula</taxon>
    </lineage>
</organism>
<accession>A0A3D9Z1V6</accession>
<proteinExistence type="predicted"/>
<dbReference type="InterPro" id="IPR024447">
    <property type="entry name" value="YXWGXW_rpt"/>
</dbReference>
<sequence>MRAVSFALATTFLVTVSPFDLSYAQSTDCAVTGISAEEAPPPLPEYDQPPIPAPGYIWTPGYWAWNNVDYYWVPGSWAEPPEAELLWTPPYWGFANGAYVFHRGYWGPRVGFYGGVDYGYGYGGRGFEGGRWDHGAFYYNRAVTNLRGATITNVYEKNVVISNRDRISYNGGRGGLTLRPTAEEEAAAREPHRPPTQWQTQHVRAASVDSTGFASTNHGHPAHGATARPIGLEGKPGHEGAPGAPEAPAGTPGHTPHELHAPLAGEHNPPKHDRLEPGAHNLPAEGGKPVREKPLEHRLETPAVGGHNPHVHQHVEPGAGAMRMEAAPVHREAPHHEAPTRIEAPPHREDSPRHEAPGGRPPGHEGHEGSKRPGDR</sequence>
<feature type="region of interest" description="Disordered" evidence="1">
    <location>
        <begin position="328"/>
        <end position="376"/>
    </location>
</feature>
<gene>
    <name evidence="2" type="ORF">DES32_0265</name>
</gene>
<feature type="compositionally biased region" description="Polar residues" evidence="1">
    <location>
        <begin position="197"/>
        <end position="218"/>
    </location>
</feature>
<protein>
    <submittedName>
        <fullName evidence="2">YXWGXW repeat-containing protein</fullName>
    </submittedName>
</protein>
<dbReference type="RefSeq" id="WP_115834869.1">
    <property type="nucleotide sequence ID" value="NZ_CP025086.1"/>
</dbReference>
<feature type="compositionally biased region" description="Basic and acidic residues" evidence="1">
    <location>
        <begin position="268"/>
        <end position="277"/>
    </location>
</feature>